<keyword evidence="4 5" id="KW-0975">Bacterial flagellum</keyword>
<dbReference type="Proteomes" id="UP000319004">
    <property type="component" value="Chromosome"/>
</dbReference>
<organism evidence="10 11">
    <name type="scientific">Stieleria neptunia</name>
    <dbReference type="NCBI Taxonomy" id="2527979"/>
    <lineage>
        <taxon>Bacteria</taxon>
        <taxon>Pseudomonadati</taxon>
        <taxon>Planctomycetota</taxon>
        <taxon>Planctomycetia</taxon>
        <taxon>Pirellulales</taxon>
        <taxon>Pirellulaceae</taxon>
        <taxon>Stieleria</taxon>
    </lineage>
</organism>
<dbReference type="InterPro" id="IPR010930">
    <property type="entry name" value="Flg_bb/hook_C_dom"/>
</dbReference>
<evidence type="ECO:0000256" key="1">
    <source>
        <dbReference type="ARBA" id="ARBA00004117"/>
    </source>
</evidence>
<dbReference type="Pfam" id="PF22692">
    <property type="entry name" value="LlgE_F_G_D1"/>
    <property type="match status" value="1"/>
</dbReference>
<dbReference type="InterPro" id="IPR011491">
    <property type="entry name" value="FlgE_D2"/>
</dbReference>
<dbReference type="GO" id="GO:0005829">
    <property type="term" value="C:cytosol"/>
    <property type="evidence" value="ECO:0007669"/>
    <property type="project" value="TreeGrafter"/>
</dbReference>
<evidence type="ECO:0000259" key="9">
    <source>
        <dbReference type="Pfam" id="PF22692"/>
    </source>
</evidence>
<evidence type="ECO:0000313" key="10">
    <source>
        <dbReference type="EMBL" id="QDV44294.1"/>
    </source>
</evidence>
<dbReference type="InterPro" id="IPR001444">
    <property type="entry name" value="Flag_bb_rod_N"/>
</dbReference>
<dbReference type="PANTHER" id="PTHR30435">
    <property type="entry name" value="FLAGELLAR PROTEIN"/>
    <property type="match status" value="1"/>
</dbReference>
<keyword evidence="10" id="KW-0969">Cilium</keyword>
<evidence type="ECO:0000256" key="4">
    <source>
        <dbReference type="ARBA" id="ARBA00023143"/>
    </source>
</evidence>
<feature type="domain" description="Flagellar hook protein FlgE D2" evidence="8">
    <location>
        <begin position="320"/>
        <end position="426"/>
    </location>
</feature>
<proteinExistence type="inferred from homology"/>
<dbReference type="Gene3D" id="2.60.98.20">
    <property type="entry name" value="Flagellar hook protein FlgE"/>
    <property type="match status" value="1"/>
</dbReference>
<dbReference type="RefSeq" id="WP_145388662.1">
    <property type="nucleotide sequence ID" value="NZ_CP037423.1"/>
</dbReference>
<dbReference type="InterPro" id="IPR037058">
    <property type="entry name" value="Falgellar_hook_FlgE_sf"/>
</dbReference>
<evidence type="ECO:0000256" key="3">
    <source>
        <dbReference type="ARBA" id="ARBA00019015"/>
    </source>
</evidence>
<dbReference type="AlphaFoldDB" id="A0A518HTZ3"/>
<dbReference type="EMBL" id="CP037423">
    <property type="protein sequence ID" value="QDV44294.1"/>
    <property type="molecule type" value="Genomic_DNA"/>
</dbReference>
<evidence type="ECO:0000256" key="2">
    <source>
        <dbReference type="ARBA" id="ARBA00009677"/>
    </source>
</evidence>
<feature type="domain" description="Flagellar hook protein FlgE/F/G-like D1" evidence="9">
    <location>
        <begin position="95"/>
        <end position="159"/>
    </location>
</feature>
<evidence type="ECO:0000259" key="6">
    <source>
        <dbReference type="Pfam" id="PF00460"/>
    </source>
</evidence>
<dbReference type="NCBIfam" id="TIGR03506">
    <property type="entry name" value="FlgEFG_subfam"/>
    <property type="match status" value="1"/>
</dbReference>
<dbReference type="KEGG" id="snep:Enr13x_41580"/>
<dbReference type="InterPro" id="IPR037925">
    <property type="entry name" value="FlgE/F/G-like"/>
</dbReference>
<reference evidence="10 11" key="1">
    <citation type="submission" date="2019-03" db="EMBL/GenBank/DDBJ databases">
        <title>Deep-cultivation of Planctomycetes and their phenomic and genomic characterization uncovers novel biology.</title>
        <authorList>
            <person name="Wiegand S."/>
            <person name="Jogler M."/>
            <person name="Boedeker C."/>
            <person name="Pinto D."/>
            <person name="Vollmers J."/>
            <person name="Rivas-Marin E."/>
            <person name="Kohn T."/>
            <person name="Peeters S.H."/>
            <person name="Heuer A."/>
            <person name="Rast P."/>
            <person name="Oberbeckmann S."/>
            <person name="Bunk B."/>
            <person name="Jeske O."/>
            <person name="Meyerdierks A."/>
            <person name="Storesund J.E."/>
            <person name="Kallscheuer N."/>
            <person name="Luecker S."/>
            <person name="Lage O.M."/>
            <person name="Pohl T."/>
            <person name="Merkel B.J."/>
            <person name="Hornburger P."/>
            <person name="Mueller R.-W."/>
            <person name="Bruemmer F."/>
            <person name="Labrenz M."/>
            <person name="Spormann A.M."/>
            <person name="Op den Camp H."/>
            <person name="Overmann J."/>
            <person name="Amann R."/>
            <person name="Jetten M.S.M."/>
            <person name="Mascher T."/>
            <person name="Medema M.H."/>
            <person name="Devos D.P."/>
            <person name="Kaster A.-K."/>
            <person name="Ovreas L."/>
            <person name="Rohde M."/>
            <person name="Galperin M.Y."/>
            <person name="Jogler C."/>
        </authorList>
    </citation>
    <scope>NUCLEOTIDE SEQUENCE [LARGE SCALE GENOMIC DNA]</scope>
    <source>
        <strain evidence="10 11">Enr13</strain>
    </source>
</reference>
<keyword evidence="11" id="KW-1185">Reference proteome</keyword>
<dbReference type="PANTHER" id="PTHR30435:SF1">
    <property type="entry name" value="FLAGELLAR HOOK PROTEIN FLGE"/>
    <property type="match status" value="1"/>
</dbReference>
<evidence type="ECO:0000259" key="7">
    <source>
        <dbReference type="Pfam" id="PF06429"/>
    </source>
</evidence>
<dbReference type="InterPro" id="IPR053967">
    <property type="entry name" value="LlgE_F_G-like_D1"/>
</dbReference>
<dbReference type="Pfam" id="PF06429">
    <property type="entry name" value="Flg_bbr_C"/>
    <property type="match status" value="1"/>
</dbReference>
<dbReference type="SUPFAM" id="SSF117143">
    <property type="entry name" value="Flagellar hook protein flgE"/>
    <property type="match status" value="1"/>
</dbReference>
<evidence type="ECO:0000259" key="8">
    <source>
        <dbReference type="Pfam" id="PF07559"/>
    </source>
</evidence>
<dbReference type="GO" id="GO:0009424">
    <property type="term" value="C:bacterial-type flagellum hook"/>
    <property type="evidence" value="ECO:0007669"/>
    <property type="project" value="TreeGrafter"/>
</dbReference>
<evidence type="ECO:0000313" key="11">
    <source>
        <dbReference type="Proteomes" id="UP000319004"/>
    </source>
</evidence>
<name>A0A518HTZ3_9BACT</name>
<gene>
    <name evidence="10" type="primary">flgE</name>
    <name evidence="10" type="ORF">Enr13x_41580</name>
</gene>
<dbReference type="InterPro" id="IPR020013">
    <property type="entry name" value="Flagellar_FlgE/F/G"/>
</dbReference>
<protein>
    <recommendedName>
        <fullName evidence="3 5">Flagellar hook protein FlgE</fullName>
    </recommendedName>
</protein>
<comment type="similarity">
    <text evidence="2 5">Belongs to the flagella basal body rod proteins family.</text>
</comment>
<sequence length="547" mass="56499">MSRSLMTGITGLRTHQQKLDVVANNLANMNTVGFKSQSAVFSDLMYNVARGASAATEDSGGINPQAIGTGVQTAQITRSFTQGTLESTSQIFDFAIQGEGFFTLGGQANDNVYSRAGAFSLDSNGRLVDPATGFLVQRMGDVGEGADGGVAFQDIGESYINVPIGAPIAGEASSMVNFTGNLPSSSSPPVAEVLQSFTGFSTAGGVADGTTLLNDLTINTDDYVAGDVIEISGTNPDGTPFAVNMNAETATLQDLVDSLNGALTGATAALAADGTLSVTADTTGEGYLSLLLRDASGNVGGSSFSANSMFLSTQGSNGDTFELSMEVFDVRGESHRINFDFLKETANTWSVTADIRAESGVLIDNSVLNLTFNEDGSYGLAGLTGAGDANIEIQFNGITAPQEIALDFSGLSHLATDFSITQMQDGIPPGSLTSVAVSTTGELTGLASNGRAIPLAQLAIATFSNPNALDAVGSNYFKQSMSSGEASLGTGMSGNRGQIMGGQLERSNVDIAQEFTQLIVAQRGFSANARTITVSDEMLEELTNIIR</sequence>
<accession>A0A518HTZ3</accession>
<comment type="function">
    <text evidence="5">A flexible structure which links the flagellar filament to the drive apparatus in the basal body.</text>
</comment>
<feature type="domain" description="Flagellar basal body rod protein N-terminal" evidence="6">
    <location>
        <begin position="7"/>
        <end position="35"/>
    </location>
</feature>
<comment type="subcellular location">
    <subcellularLocation>
        <location evidence="1 5">Bacterial flagellum basal body</location>
    </subcellularLocation>
</comment>
<dbReference type="Pfam" id="PF00460">
    <property type="entry name" value="Flg_bb_rod"/>
    <property type="match status" value="1"/>
</dbReference>
<dbReference type="OrthoDB" id="9804559at2"/>
<keyword evidence="10" id="KW-0966">Cell projection</keyword>
<dbReference type="GO" id="GO:0009425">
    <property type="term" value="C:bacterial-type flagellum basal body"/>
    <property type="evidence" value="ECO:0007669"/>
    <property type="project" value="UniProtKB-SubCell"/>
</dbReference>
<dbReference type="Pfam" id="PF07559">
    <property type="entry name" value="FlgE_D2"/>
    <property type="match status" value="1"/>
</dbReference>
<feature type="domain" description="Flagellar basal-body/hook protein C-terminal" evidence="7">
    <location>
        <begin position="502"/>
        <end position="545"/>
    </location>
</feature>
<evidence type="ECO:0000256" key="5">
    <source>
        <dbReference type="RuleBase" id="RU362116"/>
    </source>
</evidence>
<keyword evidence="10" id="KW-0282">Flagellum</keyword>
<dbReference type="GO" id="GO:0071978">
    <property type="term" value="P:bacterial-type flagellum-dependent swarming motility"/>
    <property type="evidence" value="ECO:0007669"/>
    <property type="project" value="TreeGrafter"/>
</dbReference>